<dbReference type="Gene3D" id="3.40.50.1820">
    <property type="entry name" value="alpha/beta hydrolase"/>
    <property type="match status" value="1"/>
</dbReference>
<dbReference type="AlphaFoldDB" id="A0A5S9ILN9"/>
<dbReference type="RefSeq" id="WP_151968339.1">
    <property type="nucleotide sequence ID" value="NZ_AP019860.1"/>
</dbReference>
<dbReference type="KEGG" id="uam:UABAM_02525"/>
<dbReference type="SUPFAM" id="SSF53474">
    <property type="entry name" value="alpha/beta-Hydrolases"/>
    <property type="match status" value="1"/>
</dbReference>
<organism evidence="2 3">
    <name type="scientific">Uabimicrobium amorphum</name>
    <dbReference type="NCBI Taxonomy" id="2596890"/>
    <lineage>
        <taxon>Bacteria</taxon>
        <taxon>Pseudomonadati</taxon>
        <taxon>Planctomycetota</taxon>
        <taxon>Candidatus Uabimicrobiia</taxon>
        <taxon>Candidatus Uabimicrobiales</taxon>
        <taxon>Candidatus Uabimicrobiaceae</taxon>
        <taxon>Candidatus Uabimicrobium</taxon>
    </lineage>
</organism>
<proteinExistence type="predicted"/>
<accession>A0A5S9ILN9</accession>
<keyword evidence="3" id="KW-1185">Reference proteome</keyword>
<evidence type="ECO:0000313" key="3">
    <source>
        <dbReference type="Proteomes" id="UP000326354"/>
    </source>
</evidence>
<dbReference type="InterPro" id="IPR029058">
    <property type="entry name" value="AB_hydrolase_fold"/>
</dbReference>
<dbReference type="Pfam" id="PF00561">
    <property type="entry name" value="Abhydrolase_1"/>
    <property type="match status" value="1"/>
</dbReference>
<gene>
    <name evidence="2" type="ORF">UABAM_02525</name>
</gene>
<dbReference type="OrthoDB" id="334971at2"/>
<dbReference type="InterPro" id="IPR000073">
    <property type="entry name" value="AB_hydrolase_1"/>
</dbReference>
<name>A0A5S9ILN9_UABAM</name>
<dbReference type="Proteomes" id="UP000326354">
    <property type="component" value="Chromosome"/>
</dbReference>
<feature type="domain" description="AB hydrolase-1" evidence="1">
    <location>
        <begin position="50"/>
        <end position="108"/>
    </location>
</feature>
<protein>
    <recommendedName>
        <fullName evidence="1">AB hydrolase-1 domain-containing protein</fullName>
    </recommendedName>
</protein>
<evidence type="ECO:0000259" key="1">
    <source>
        <dbReference type="Pfam" id="PF00561"/>
    </source>
</evidence>
<reference evidence="2 3" key="1">
    <citation type="submission" date="2019-08" db="EMBL/GenBank/DDBJ databases">
        <title>Complete genome sequence of Candidatus Uab amorphum.</title>
        <authorList>
            <person name="Shiratori T."/>
            <person name="Suzuki S."/>
            <person name="Kakizawa Y."/>
            <person name="Ishida K."/>
        </authorList>
    </citation>
    <scope>NUCLEOTIDE SEQUENCE [LARGE SCALE GENOMIC DNA]</scope>
    <source>
        <strain evidence="2 3">SRT547</strain>
    </source>
</reference>
<dbReference type="EMBL" id="AP019860">
    <property type="protein sequence ID" value="BBM84169.1"/>
    <property type="molecule type" value="Genomic_DNA"/>
</dbReference>
<sequence length="269" mass="31548">MSNLHQAQDGTLVDFQHIKRQNSQGTFFLWPCGMGDIRSHLYQNYCDILKKFDLILYNPRSHGESQGNYCFHQAVQDARYFMQHLKIHPPLYGVGHSAGGAGILRLANSFSFQKLFLFSPILNSRQALEFMYREQTQYLFTKLFCRERSYNPKLWDVLMDGQWLDYDHWNGIKDSIEDKAPFLNSIKKSMEEIAHPGYGVYDEIVKHGSKSLICIPEKDLWFSIENQLQVAKKNNITIATVYNAKNHFFKRRWNNIWKFITYAVNGENV</sequence>
<evidence type="ECO:0000313" key="2">
    <source>
        <dbReference type="EMBL" id="BBM84169.1"/>
    </source>
</evidence>